<evidence type="ECO:0000259" key="3">
    <source>
        <dbReference type="PROSITE" id="PS52004"/>
    </source>
</evidence>
<dbReference type="OrthoDB" id="329835at2759"/>
<dbReference type="InParanoid" id="F0YPB2"/>
<evidence type="ECO:0000313" key="5">
    <source>
        <dbReference type="Proteomes" id="UP000002729"/>
    </source>
</evidence>
<feature type="non-terminal residue" evidence="4">
    <location>
        <position position="210"/>
    </location>
</feature>
<gene>
    <name evidence="4" type="ORF">AURANDRAFT_14702</name>
</gene>
<keyword evidence="5" id="KW-1185">Reference proteome</keyword>
<dbReference type="GO" id="GO:0004312">
    <property type="term" value="F:fatty acid synthase activity"/>
    <property type="evidence" value="ECO:0007669"/>
    <property type="project" value="TreeGrafter"/>
</dbReference>
<dbReference type="InterPro" id="IPR014030">
    <property type="entry name" value="Ketoacyl_synth_N"/>
</dbReference>
<dbReference type="CDD" id="cd00833">
    <property type="entry name" value="PKS"/>
    <property type="match status" value="1"/>
</dbReference>
<dbReference type="InterPro" id="IPR020841">
    <property type="entry name" value="PKS_Beta-ketoAc_synthase_dom"/>
</dbReference>
<dbReference type="GO" id="GO:0006633">
    <property type="term" value="P:fatty acid biosynthetic process"/>
    <property type="evidence" value="ECO:0007669"/>
    <property type="project" value="TreeGrafter"/>
</dbReference>
<dbReference type="InterPro" id="IPR050091">
    <property type="entry name" value="PKS_NRPS_Biosynth_Enz"/>
</dbReference>
<feature type="domain" description="Ketosynthase family 3 (KS3)" evidence="3">
    <location>
        <begin position="1"/>
        <end position="210"/>
    </location>
</feature>
<dbReference type="SUPFAM" id="SSF53901">
    <property type="entry name" value="Thiolase-like"/>
    <property type="match status" value="1"/>
</dbReference>
<protein>
    <recommendedName>
        <fullName evidence="3">Ketosynthase family 3 (KS3) domain-containing protein</fullName>
    </recommendedName>
</protein>
<name>F0YPB2_AURAN</name>
<organism evidence="5">
    <name type="scientific">Aureococcus anophagefferens</name>
    <name type="common">Harmful bloom alga</name>
    <dbReference type="NCBI Taxonomy" id="44056"/>
    <lineage>
        <taxon>Eukaryota</taxon>
        <taxon>Sar</taxon>
        <taxon>Stramenopiles</taxon>
        <taxon>Ochrophyta</taxon>
        <taxon>Pelagophyceae</taxon>
        <taxon>Pelagomonadales</taxon>
        <taxon>Pelagomonadaceae</taxon>
        <taxon>Aureococcus</taxon>
    </lineage>
</organism>
<keyword evidence="2" id="KW-0597">Phosphoprotein</keyword>
<keyword evidence="1" id="KW-0596">Phosphopantetheine</keyword>
<dbReference type="PROSITE" id="PS52004">
    <property type="entry name" value="KS3_2"/>
    <property type="match status" value="1"/>
</dbReference>
<dbReference type="KEGG" id="aaf:AURANDRAFT_14702"/>
<proteinExistence type="predicted"/>
<accession>F0YPB2</accession>
<dbReference type="SMART" id="SM00825">
    <property type="entry name" value="PKS_KS"/>
    <property type="match status" value="1"/>
</dbReference>
<dbReference type="PANTHER" id="PTHR43775:SF37">
    <property type="entry name" value="SI:DKEY-61P9.11"/>
    <property type="match status" value="1"/>
</dbReference>
<dbReference type="InterPro" id="IPR016039">
    <property type="entry name" value="Thiolase-like"/>
</dbReference>
<dbReference type="AlphaFoldDB" id="F0YPB2"/>
<dbReference type="GeneID" id="20218424"/>
<evidence type="ECO:0000256" key="2">
    <source>
        <dbReference type="ARBA" id="ARBA00022553"/>
    </source>
</evidence>
<feature type="non-terminal residue" evidence="4">
    <location>
        <position position="1"/>
    </location>
</feature>
<evidence type="ECO:0000313" key="4">
    <source>
        <dbReference type="EMBL" id="EGB03048.1"/>
    </source>
</evidence>
<sequence length="210" mass="21647">LLEISYAAFIARGKHRSALTNKLVGVYIGLFTILLGGSSFGSSTESAKPSLYDGTANSVSIASGRVSYVLGLTGPCFPVDSACSASLVAAHLATCEEACVAAGGVLEQDMYAAFSVAGMLSNRGRCHSFDSRADGYCRGEGCVGFICDSRCGAFLLSSHSKISVLGTAVQQDGPSASLTAPNGSSQRRLIETVQDNDAIYRALEAHGTGT</sequence>
<dbReference type="Proteomes" id="UP000002729">
    <property type="component" value="Unassembled WGS sequence"/>
</dbReference>
<dbReference type="Gene3D" id="3.40.47.10">
    <property type="match status" value="1"/>
</dbReference>
<evidence type="ECO:0000256" key="1">
    <source>
        <dbReference type="ARBA" id="ARBA00022450"/>
    </source>
</evidence>
<reference evidence="4 5" key="1">
    <citation type="journal article" date="2011" name="Proc. Natl. Acad. Sci. U.S.A.">
        <title>Niche of harmful alga Aureococcus anophagefferens revealed through ecogenomics.</title>
        <authorList>
            <person name="Gobler C.J."/>
            <person name="Berry D.L."/>
            <person name="Dyhrman S.T."/>
            <person name="Wilhelm S.W."/>
            <person name="Salamov A."/>
            <person name="Lobanov A.V."/>
            <person name="Zhang Y."/>
            <person name="Collier J.L."/>
            <person name="Wurch L.L."/>
            <person name="Kustka A.B."/>
            <person name="Dill B.D."/>
            <person name="Shah M."/>
            <person name="VerBerkmoes N.C."/>
            <person name="Kuo A."/>
            <person name="Terry A."/>
            <person name="Pangilinan J."/>
            <person name="Lindquist E.A."/>
            <person name="Lucas S."/>
            <person name="Paulsen I.T."/>
            <person name="Hattenrath-Lehmann T.K."/>
            <person name="Talmage S.C."/>
            <person name="Walker E.A."/>
            <person name="Koch F."/>
            <person name="Burson A.M."/>
            <person name="Marcoval M.A."/>
            <person name="Tang Y.Z."/>
            <person name="Lecleir G.R."/>
            <person name="Coyne K.J."/>
            <person name="Berg G.M."/>
            <person name="Bertrand E.M."/>
            <person name="Saito M.A."/>
            <person name="Gladyshev V.N."/>
            <person name="Grigoriev I.V."/>
        </authorList>
    </citation>
    <scope>NUCLEOTIDE SEQUENCE [LARGE SCALE GENOMIC DNA]</scope>
    <source>
        <strain evidence="5">CCMP 1984</strain>
    </source>
</reference>
<dbReference type="Pfam" id="PF00109">
    <property type="entry name" value="ketoacyl-synt"/>
    <property type="match status" value="1"/>
</dbReference>
<dbReference type="EMBL" id="GL833210">
    <property type="protein sequence ID" value="EGB03048.1"/>
    <property type="molecule type" value="Genomic_DNA"/>
</dbReference>
<dbReference type="eggNOG" id="KOG1202">
    <property type="taxonomic scope" value="Eukaryota"/>
</dbReference>
<dbReference type="PANTHER" id="PTHR43775">
    <property type="entry name" value="FATTY ACID SYNTHASE"/>
    <property type="match status" value="1"/>
</dbReference>
<dbReference type="RefSeq" id="XP_009042257.1">
    <property type="nucleotide sequence ID" value="XM_009044009.1"/>
</dbReference>